<comment type="caution">
    <text evidence="1">The sequence shown here is derived from an EMBL/GenBank/DDBJ whole genome shotgun (WGS) entry which is preliminary data.</text>
</comment>
<protein>
    <submittedName>
        <fullName evidence="1">Uncharacterized protein</fullName>
    </submittedName>
</protein>
<name>A0A9P8TGL6_9ASCO</name>
<evidence type="ECO:0000313" key="2">
    <source>
        <dbReference type="Proteomes" id="UP000788993"/>
    </source>
</evidence>
<dbReference type="EMBL" id="JAEUBD010000095">
    <property type="protein sequence ID" value="KAH3677885.1"/>
    <property type="molecule type" value="Genomic_DNA"/>
</dbReference>
<reference evidence="1" key="1">
    <citation type="journal article" date="2021" name="Open Biol.">
        <title>Shared evolutionary footprints suggest mitochondrial oxidative damage underlies multiple complex I losses in fungi.</title>
        <authorList>
            <person name="Schikora-Tamarit M.A."/>
            <person name="Marcet-Houben M."/>
            <person name="Nosek J."/>
            <person name="Gabaldon T."/>
        </authorList>
    </citation>
    <scope>NUCLEOTIDE SEQUENCE</scope>
    <source>
        <strain evidence="1">NCAIM Y.01608</strain>
    </source>
</reference>
<keyword evidence="2" id="KW-1185">Reference proteome</keyword>
<dbReference type="Proteomes" id="UP000788993">
    <property type="component" value="Unassembled WGS sequence"/>
</dbReference>
<accession>A0A9P8TGL6</accession>
<gene>
    <name evidence="1" type="ORF">OGATHE_000539</name>
</gene>
<evidence type="ECO:0000313" key="1">
    <source>
        <dbReference type="EMBL" id="KAH3677885.1"/>
    </source>
</evidence>
<dbReference type="AlphaFoldDB" id="A0A9P8TGL6"/>
<organism evidence="1 2">
    <name type="scientific">Ogataea polymorpha</name>
    <dbReference type="NCBI Taxonomy" id="460523"/>
    <lineage>
        <taxon>Eukaryota</taxon>
        <taxon>Fungi</taxon>
        <taxon>Dikarya</taxon>
        <taxon>Ascomycota</taxon>
        <taxon>Saccharomycotina</taxon>
        <taxon>Pichiomycetes</taxon>
        <taxon>Pichiales</taxon>
        <taxon>Pichiaceae</taxon>
        <taxon>Ogataea</taxon>
    </lineage>
</organism>
<sequence length="86" mass="9756">MSSFKSSNLGFWLETTSWYADFIWYASSIVPTSMRSLRIFLTPSTNSSTNGFNGCKYTFSVLNGLIKTSWFNTLATCRRLSLTLET</sequence>
<proteinExistence type="predicted"/>
<reference evidence="1" key="2">
    <citation type="submission" date="2021-01" db="EMBL/GenBank/DDBJ databases">
        <authorList>
            <person name="Schikora-Tamarit M.A."/>
        </authorList>
    </citation>
    <scope>NUCLEOTIDE SEQUENCE</scope>
    <source>
        <strain evidence="1">NCAIM Y.01608</strain>
    </source>
</reference>